<dbReference type="PROSITE" id="PS50011">
    <property type="entry name" value="PROTEIN_KINASE_DOM"/>
    <property type="match status" value="1"/>
</dbReference>
<evidence type="ECO:0000256" key="6">
    <source>
        <dbReference type="ARBA" id="ARBA00022840"/>
    </source>
</evidence>
<feature type="domain" description="Protein kinase" evidence="11">
    <location>
        <begin position="29"/>
        <end position="391"/>
    </location>
</feature>
<keyword evidence="4 9" id="KW-0547">Nucleotide-binding</keyword>
<dbReference type="EMBL" id="CAJJDN010000073">
    <property type="protein sequence ID" value="CAD8100201.1"/>
    <property type="molecule type" value="Genomic_DNA"/>
</dbReference>
<dbReference type="InterPro" id="IPR017441">
    <property type="entry name" value="Protein_kinase_ATP_BS"/>
</dbReference>
<dbReference type="Proteomes" id="UP000692954">
    <property type="component" value="Unassembled WGS sequence"/>
</dbReference>
<evidence type="ECO:0000256" key="1">
    <source>
        <dbReference type="ARBA" id="ARBA00012513"/>
    </source>
</evidence>
<comment type="catalytic activity">
    <reaction evidence="8">
        <text>L-seryl-[protein] + ATP = O-phospho-L-seryl-[protein] + ADP + H(+)</text>
        <dbReference type="Rhea" id="RHEA:17989"/>
        <dbReference type="Rhea" id="RHEA-COMP:9863"/>
        <dbReference type="Rhea" id="RHEA-COMP:11604"/>
        <dbReference type="ChEBI" id="CHEBI:15378"/>
        <dbReference type="ChEBI" id="CHEBI:29999"/>
        <dbReference type="ChEBI" id="CHEBI:30616"/>
        <dbReference type="ChEBI" id="CHEBI:83421"/>
        <dbReference type="ChEBI" id="CHEBI:456216"/>
        <dbReference type="EC" id="2.7.11.1"/>
    </reaction>
</comment>
<dbReference type="InterPro" id="IPR051334">
    <property type="entry name" value="SRPK"/>
</dbReference>
<dbReference type="InterPro" id="IPR008271">
    <property type="entry name" value="Ser/Thr_kinase_AS"/>
</dbReference>
<reference evidence="12" key="1">
    <citation type="submission" date="2021-01" db="EMBL/GenBank/DDBJ databases">
        <authorList>
            <consortium name="Genoscope - CEA"/>
            <person name="William W."/>
        </authorList>
    </citation>
    <scope>NUCLEOTIDE SEQUENCE</scope>
</reference>
<evidence type="ECO:0000256" key="4">
    <source>
        <dbReference type="ARBA" id="ARBA00022741"/>
    </source>
</evidence>
<evidence type="ECO:0000256" key="8">
    <source>
        <dbReference type="ARBA" id="ARBA00048679"/>
    </source>
</evidence>
<dbReference type="FunFam" id="1.10.510.10:FF:000275">
    <property type="entry name" value="SRSF protein kinase 2 isoform X3"/>
    <property type="match status" value="1"/>
</dbReference>
<evidence type="ECO:0000256" key="9">
    <source>
        <dbReference type="PROSITE-ProRule" id="PRU10141"/>
    </source>
</evidence>
<keyword evidence="13" id="KW-1185">Reference proteome</keyword>
<keyword evidence="2 10" id="KW-0723">Serine/threonine-protein kinase</keyword>
<evidence type="ECO:0000259" key="11">
    <source>
        <dbReference type="PROSITE" id="PS50011"/>
    </source>
</evidence>
<proteinExistence type="inferred from homology"/>
<sequence length="393" mass="45852">MIDQSSYSDSIDDGQYEAKIGEKLKNNQYQIIKWLGDGTFSKVWLVKDLINLHYYALKIQSSQYSDAAIEEIDVLKILIQNENSPQWLNIQQNNIGIKQETHCVKMIDSFVHIVDDTLHHCVVMEILGPTLLDLIRFYEKKNTSINIKLGREITRQILIGLIYVHDVCQIIHTDIKPENIMIELNEIQLKQLINEDETDNRKKIVKRNSIKNGDIFIWKENVIININTDLKFKLVDFGNACQTDQQFEEIQTKEYKSPESIIQAIYSTNTDIWSLACVVFEILTNNYLFKPEGDSEEEEMDDLLAMMIELIGPPTQSFLTKGKRSSQYFESNGQLKRIQDLQKVVLSSTLVEDYEFLEDEAKKLEEFILFALKWDPLERPSSQIMFMHPWIQQ</sequence>
<evidence type="ECO:0000256" key="10">
    <source>
        <dbReference type="RuleBase" id="RU000304"/>
    </source>
</evidence>
<keyword evidence="6 9" id="KW-0067">ATP-binding</keyword>
<feature type="binding site" evidence="9">
    <location>
        <position position="58"/>
    </location>
    <ligand>
        <name>ATP</name>
        <dbReference type="ChEBI" id="CHEBI:30616"/>
    </ligand>
</feature>
<evidence type="ECO:0000256" key="3">
    <source>
        <dbReference type="ARBA" id="ARBA00022679"/>
    </source>
</evidence>
<dbReference type="EC" id="2.7.11.1" evidence="1"/>
<evidence type="ECO:0000256" key="2">
    <source>
        <dbReference type="ARBA" id="ARBA00022527"/>
    </source>
</evidence>
<dbReference type="AlphaFoldDB" id="A0A8S1PBJ6"/>
<keyword evidence="5" id="KW-0418">Kinase</keyword>
<dbReference type="GO" id="GO:0004674">
    <property type="term" value="F:protein serine/threonine kinase activity"/>
    <property type="evidence" value="ECO:0007669"/>
    <property type="project" value="UniProtKB-KW"/>
</dbReference>
<dbReference type="OrthoDB" id="2649at2759"/>
<dbReference type="PROSITE" id="PS00107">
    <property type="entry name" value="PROTEIN_KINASE_ATP"/>
    <property type="match status" value="1"/>
</dbReference>
<evidence type="ECO:0000313" key="12">
    <source>
        <dbReference type="EMBL" id="CAD8100201.1"/>
    </source>
</evidence>
<evidence type="ECO:0000256" key="7">
    <source>
        <dbReference type="ARBA" id="ARBA00047899"/>
    </source>
</evidence>
<evidence type="ECO:0000313" key="13">
    <source>
        <dbReference type="Proteomes" id="UP000692954"/>
    </source>
</evidence>
<dbReference type="GO" id="GO:0050684">
    <property type="term" value="P:regulation of mRNA processing"/>
    <property type="evidence" value="ECO:0007669"/>
    <property type="project" value="TreeGrafter"/>
</dbReference>
<accession>A0A8S1PBJ6</accession>
<comment type="caution">
    <text evidence="12">The sequence shown here is derived from an EMBL/GenBank/DDBJ whole genome shotgun (WGS) entry which is preliminary data.</text>
</comment>
<keyword evidence="3" id="KW-0808">Transferase</keyword>
<comment type="catalytic activity">
    <reaction evidence="7">
        <text>L-threonyl-[protein] + ATP = O-phospho-L-threonyl-[protein] + ADP + H(+)</text>
        <dbReference type="Rhea" id="RHEA:46608"/>
        <dbReference type="Rhea" id="RHEA-COMP:11060"/>
        <dbReference type="Rhea" id="RHEA-COMP:11605"/>
        <dbReference type="ChEBI" id="CHEBI:15378"/>
        <dbReference type="ChEBI" id="CHEBI:30013"/>
        <dbReference type="ChEBI" id="CHEBI:30616"/>
        <dbReference type="ChEBI" id="CHEBI:61977"/>
        <dbReference type="ChEBI" id="CHEBI:456216"/>
        <dbReference type="EC" id="2.7.11.1"/>
    </reaction>
</comment>
<gene>
    <name evidence="12" type="ORF">PSON_ATCC_30995.1.T0730119</name>
</gene>
<evidence type="ECO:0000256" key="5">
    <source>
        <dbReference type="ARBA" id="ARBA00022777"/>
    </source>
</evidence>
<dbReference type="InterPro" id="IPR000719">
    <property type="entry name" value="Prot_kinase_dom"/>
</dbReference>
<protein>
    <recommendedName>
        <fullName evidence="1">non-specific serine/threonine protein kinase</fullName>
        <ecNumber evidence="1">2.7.11.1</ecNumber>
    </recommendedName>
</protein>
<dbReference type="SMART" id="SM00220">
    <property type="entry name" value="S_TKc"/>
    <property type="match status" value="1"/>
</dbReference>
<dbReference type="GO" id="GO:0005524">
    <property type="term" value="F:ATP binding"/>
    <property type="evidence" value="ECO:0007669"/>
    <property type="project" value="UniProtKB-UniRule"/>
</dbReference>
<dbReference type="GO" id="GO:0000245">
    <property type="term" value="P:spliceosomal complex assembly"/>
    <property type="evidence" value="ECO:0007669"/>
    <property type="project" value="TreeGrafter"/>
</dbReference>
<dbReference type="PANTHER" id="PTHR47634">
    <property type="entry name" value="PROTEIN KINASE DOMAIN-CONTAINING PROTEIN-RELATED"/>
    <property type="match status" value="1"/>
</dbReference>
<organism evidence="12 13">
    <name type="scientific">Paramecium sonneborni</name>
    <dbReference type="NCBI Taxonomy" id="65129"/>
    <lineage>
        <taxon>Eukaryota</taxon>
        <taxon>Sar</taxon>
        <taxon>Alveolata</taxon>
        <taxon>Ciliophora</taxon>
        <taxon>Intramacronucleata</taxon>
        <taxon>Oligohymenophorea</taxon>
        <taxon>Peniculida</taxon>
        <taxon>Parameciidae</taxon>
        <taxon>Paramecium</taxon>
    </lineage>
</organism>
<comment type="similarity">
    <text evidence="10">Belongs to the protein kinase superfamily.</text>
</comment>
<name>A0A8S1PBJ6_9CILI</name>
<dbReference type="PANTHER" id="PTHR47634:SF9">
    <property type="entry name" value="PROTEIN KINASE DOMAIN-CONTAINING PROTEIN-RELATED"/>
    <property type="match status" value="1"/>
</dbReference>
<dbReference type="Pfam" id="PF00069">
    <property type="entry name" value="Pkinase"/>
    <property type="match status" value="2"/>
</dbReference>
<dbReference type="PROSITE" id="PS00108">
    <property type="entry name" value="PROTEIN_KINASE_ST"/>
    <property type="match status" value="1"/>
</dbReference>